<gene>
    <name evidence="4" type="ORF">CONLIGDRAFT_621027</name>
</gene>
<dbReference type="OrthoDB" id="288590at2759"/>
<dbReference type="InterPro" id="IPR026992">
    <property type="entry name" value="DIOX_N"/>
</dbReference>
<name>A0A1J7JCH4_9PEZI</name>
<proteinExistence type="inferred from homology"/>
<keyword evidence="2" id="KW-0479">Metal-binding</keyword>
<keyword evidence="5" id="KW-1185">Reference proteome</keyword>
<dbReference type="PROSITE" id="PS51471">
    <property type="entry name" value="FE2OG_OXY"/>
    <property type="match status" value="1"/>
</dbReference>
<evidence type="ECO:0000313" key="4">
    <source>
        <dbReference type="EMBL" id="OIW26948.1"/>
    </source>
</evidence>
<dbReference type="EMBL" id="KV875100">
    <property type="protein sequence ID" value="OIW26948.1"/>
    <property type="molecule type" value="Genomic_DNA"/>
</dbReference>
<keyword evidence="2" id="KW-0408">Iron</keyword>
<feature type="domain" description="Fe2OG dioxygenase" evidence="3">
    <location>
        <begin position="191"/>
        <end position="296"/>
    </location>
</feature>
<dbReference type="SUPFAM" id="SSF51197">
    <property type="entry name" value="Clavaminate synthase-like"/>
    <property type="match status" value="1"/>
</dbReference>
<accession>A0A1J7JCH4</accession>
<dbReference type="STRING" id="1408157.A0A1J7JCH4"/>
<dbReference type="InterPro" id="IPR050231">
    <property type="entry name" value="Iron_ascorbate_oxido_reductase"/>
</dbReference>
<dbReference type="Pfam" id="PF14226">
    <property type="entry name" value="DIOX_N"/>
    <property type="match status" value="1"/>
</dbReference>
<evidence type="ECO:0000256" key="1">
    <source>
        <dbReference type="ARBA" id="ARBA00008056"/>
    </source>
</evidence>
<evidence type="ECO:0000259" key="3">
    <source>
        <dbReference type="PROSITE" id="PS51471"/>
    </source>
</evidence>
<dbReference type="InterPro" id="IPR044861">
    <property type="entry name" value="IPNS-like_FE2OG_OXY"/>
</dbReference>
<dbReference type="InterPro" id="IPR005123">
    <property type="entry name" value="Oxoglu/Fe-dep_dioxygenase_dom"/>
</dbReference>
<keyword evidence="2" id="KW-0560">Oxidoreductase</keyword>
<dbReference type="Proteomes" id="UP000182658">
    <property type="component" value="Unassembled WGS sequence"/>
</dbReference>
<reference evidence="4 5" key="1">
    <citation type="submission" date="2016-10" db="EMBL/GenBank/DDBJ databases">
        <title>Draft genome sequence of Coniochaeta ligniaria NRRL30616, a lignocellulolytic fungus for bioabatement of inhibitors in plant biomass hydrolysates.</title>
        <authorList>
            <consortium name="DOE Joint Genome Institute"/>
            <person name="Jimenez D.J."/>
            <person name="Hector R.E."/>
            <person name="Riley R."/>
            <person name="Sun H."/>
            <person name="Grigoriev I.V."/>
            <person name="Van Elsas J.D."/>
            <person name="Nichols N.N."/>
        </authorList>
    </citation>
    <scope>NUCLEOTIDE SEQUENCE [LARGE SCALE GENOMIC DNA]</scope>
    <source>
        <strain evidence="4 5">NRRL 30616</strain>
    </source>
</reference>
<dbReference type="InParanoid" id="A0A1J7JCH4"/>
<dbReference type="InterPro" id="IPR027443">
    <property type="entry name" value="IPNS-like_sf"/>
</dbReference>
<dbReference type="GO" id="GO:0046872">
    <property type="term" value="F:metal ion binding"/>
    <property type="evidence" value="ECO:0007669"/>
    <property type="project" value="UniProtKB-KW"/>
</dbReference>
<dbReference type="AlphaFoldDB" id="A0A1J7JCH4"/>
<dbReference type="GO" id="GO:0044283">
    <property type="term" value="P:small molecule biosynthetic process"/>
    <property type="evidence" value="ECO:0007669"/>
    <property type="project" value="UniProtKB-ARBA"/>
</dbReference>
<evidence type="ECO:0000256" key="2">
    <source>
        <dbReference type="RuleBase" id="RU003682"/>
    </source>
</evidence>
<organism evidence="4 5">
    <name type="scientific">Coniochaeta ligniaria NRRL 30616</name>
    <dbReference type="NCBI Taxonomy" id="1408157"/>
    <lineage>
        <taxon>Eukaryota</taxon>
        <taxon>Fungi</taxon>
        <taxon>Dikarya</taxon>
        <taxon>Ascomycota</taxon>
        <taxon>Pezizomycotina</taxon>
        <taxon>Sordariomycetes</taxon>
        <taxon>Sordariomycetidae</taxon>
        <taxon>Coniochaetales</taxon>
        <taxon>Coniochaetaceae</taxon>
        <taxon>Coniochaeta</taxon>
    </lineage>
</organism>
<dbReference type="Gene3D" id="2.60.120.330">
    <property type="entry name" value="B-lactam Antibiotic, Isopenicillin N Synthase, Chain"/>
    <property type="match status" value="1"/>
</dbReference>
<sequence>MADKPPASDAFGDEQHGVTNLAVINFENLLLKDAAEVETLYSACEKWGFFYLDLSGDAAKEYLQNVANLFSAAKEYFAKPLDEKLRDTRKELDIYNICGYKPLGPLGLDEGNMNRKRNGSENLRECPPDPSRLSSFRLSFPKGMQEHQEQISGFINKSRFMAMLILESLSDYLKLEGDERFEAFHKSGELSTSSAVMQHYPLTDLPSDTSAGHFTHTDTGSITVLFNTDWGLQVFSPETEQWEYVPPRDQCAVINVGDSLKFISKFRLKSSLHRVIPSSDRWSSGSRYASIYFLRSSNDTRFTDTEGVEWTAHKWLTRKFQNYRFPHVEQEKNAISTGRKGFAGLWDGAKDRAV</sequence>
<comment type="similarity">
    <text evidence="1 2">Belongs to the iron/ascorbate-dependent oxidoreductase family.</text>
</comment>
<dbReference type="GO" id="GO:0016491">
    <property type="term" value="F:oxidoreductase activity"/>
    <property type="evidence" value="ECO:0007669"/>
    <property type="project" value="UniProtKB-KW"/>
</dbReference>
<protein>
    <submittedName>
        <fullName evidence="4">2OG-Fe(II) oxygenase family oxidoreductase</fullName>
    </submittedName>
</protein>
<dbReference type="Pfam" id="PF03171">
    <property type="entry name" value="2OG-FeII_Oxy"/>
    <property type="match status" value="1"/>
</dbReference>
<dbReference type="PANTHER" id="PTHR47990">
    <property type="entry name" value="2-OXOGLUTARATE (2OG) AND FE(II)-DEPENDENT OXYGENASE SUPERFAMILY PROTEIN-RELATED"/>
    <property type="match status" value="1"/>
</dbReference>
<evidence type="ECO:0000313" key="5">
    <source>
        <dbReference type="Proteomes" id="UP000182658"/>
    </source>
</evidence>